<name>A0A1E3LTA4_9SPHN</name>
<dbReference type="RefSeq" id="WP_069321273.1">
    <property type="nucleotide sequence ID" value="NZ_MDDS01000045.1"/>
</dbReference>
<sequence length="74" mass="8436">MSKITTDMLADIPHLDHATVPGRSIGCLTFYDEDLYFWVLAGEAGNTKLMKMKAWPRGGLLFRTSRRRDPHRDG</sequence>
<dbReference type="EMBL" id="MDDS01000045">
    <property type="protein sequence ID" value="ODP36969.1"/>
    <property type="molecule type" value="Genomic_DNA"/>
</dbReference>
<evidence type="ECO:0000313" key="1">
    <source>
        <dbReference type="EMBL" id="ODP36969.1"/>
    </source>
</evidence>
<evidence type="ECO:0000313" key="2">
    <source>
        <dbReference type="Proteomes" id="UP000094487"/>
    </source>
</evidence>
<protein>
    <submittedName>
        <fullName evidence="1">Uncharacterized protein</fullName>
    </submittedName>
</protein>
<proteinExistence type="predicted"/>
<dbReference type="OrthoDB" id="8477278at2"/>
<keyword evidence="2" id="KW-1185">Reference proteome</keyword>
<comment type="caution">
    <text evidence="1">The sequence shown here is derived from an EMBL/GenBank/DDBJ whole genome shotgun (WGS) entry which is preliminary data.</text>
</comment>
<organism evidence="1 2">
    <name type="scientific">Sphingomonas turrisvirgatae</name>
    <dbReference type="NCBI Taxonomy" id="1888892"/>
    <lineage>
        <taxon>Bacteria</taxon>
        <taxon>Pseudomonadati</taxon>
        <taxon>Pseudomonadota</taxon>
        <taxon>Alphaproteobacteria</taxon>
        <taxon>Sphingomonadales</taxon>
        <taxon>Sphingomonadaceae</taxon>
        <taxon>Sphingomonas</taxon>
    </lineage>
</organism>
<gene>
    <name evidence="1" type="ORF">BFL28_19495</name>
</gene>
<dbReference type="Proteomes" id="UP000094487">
    <property type="component" value="Unassembled WGS sequence"/>
</dbReference>
<dbReference type="AlphaFoldDB" id="A0A1E3LTA4"/>
<reference evidence="1 2" key="1">
    <citation type="submission" date="2016-08" db="EMBL/GenBank/DDBJ databases">
        <title>Draft genome of the agarase producing Sphingomonas sp. MCT13.</title>
        <authorList>
            <person name="D'Andrea M.M."/>
            <person name="Rossolini G.M."/>
            <person name="Thaller M.C."/>
        </authorList>
    </citation>
    <scope>NUCLEOTIDE SEQUENCE [LARGE SCALE GENOMIC DNA]</scope>
    <source>
        <strain evidence="1 2">MCT13</strain>
    </source>
</reference>
<accession>A0A1E3LTA4</accession>